<dbReference type="AlphaFoldDB" id="A0A6H1ZCF3"/>
<name>A0A6H1ZCF3_9ZZZZ</name>
<sequence>MNKVLLDIDTAIRQYMFHFDHYPKYLYMSLKTLDTAGYEEVIKLCSYDIYGIKLRLDESIETGTVYVADEERN</sequence>
<accession>A0A6H1ZCF3</accession>
<protein>
    <submittedName>
        <fullName evidence="1">Uncharacterized protein</fullName>
    </submittedName>
</protein>
<proteinExistence type="predicted"/>
<gene>
    <name evidence="1" type="ORF">TM448A00186_0054</name>
    <name evidence="2" type="ORF">TM448B01012_0022</name>
</gene>
<evidence type="ECO:0000313" key="2">
    <source>
        <dbReference type="EMBL" id="QJH97457.1"/>
    </source>
</evidence>
<organism evidence="1">
    <name type="scientific">viral metagenome</name>
    <dbReference type="NCBI Taxonomy" id="1070528"/>
    <lineage>
        <taxon>unclassified sequences</taxon>
        <taxon>metagenomes</taxon>
        <taxon>organismal metagenomes</taxon>
    </lineage>
</organism>
<reference evidence="1" key="1">
    <citation type="submission" date="2020-03" db="EMBL/GenBank/DDBJ databases">
        <title>The deep terrestrial virosphere.</title>
        <authorList>
            <person name="Holmfeldt K."/>
            <person name="Nilsson E."/>
            <person name="Simone D."/>
            <person name="Lopez-Fernandez M."/>
            <person name="Wu X."/>
            <person name="de Brujin I."/>
            <person name="Lundin D."/>
            <person name="Andersson A."/>
            <person name="Bertilsson S."/>
            <person name="Dopson M."/>
        </authorList>
    </citation>
    <scope>NUCLEOTIDE SEQUENCE</scope>
    <source>
        <strain evidence="1">TM448A00186</strain>
        <strain evidence="2">TM448B01012</strain>
    </source>
</reference>
<dbReference type="EMBL" id="MT144687">
    <property type="protein sequence ID" value="QJH97457.1"/>
    <property type="molecule type" value="Genomic_DNA"/>
</dbReference>
<evidence type="ECO:0000313" key="1">
    <source>
        <dbReference type="EMBL" id="QJA45142.1"/>
    </source>
</evidence>
<dbReference type="EMBL" id="MT143986">
    <property type="protein sequence ID" value="QJA45142.1"/>
    <property type="molecule type" value="Genomic_DNA"/>
</dbReference>